<evidence type="ECO:0000259" key="1">
    <source>
        <dbReference type="Pfam" id="PF02470"/>
    </source>
</evidence>
<dbReference type="InterPro" id="IPR003399">
    <property type="entry name" value="Mce/MlaD"/>
</dbReference>
<dbReference type="AlphaFoldDB" id="A0A382PZQ8"/>
<feature type="domain" description="Mce/MlaD" evidence="1">
    <location>
        <begin position="24"/>
        <end position="75"/>
    </location>
</feature>
<evidence type="ECO:0000313" key="2">
    <source>
        <dbReference type="EMBL" id="SVC78327.1"/>
    </source>
</evidence>
<feature type="non-terminal residue" evidence="2">
    <location>
        <position position="79"/>
    </location>
</feature>
<dbReference type="EMBL" id="UINC01110667">
    <property type="protein sequence ID" value="SVC78327.1"/>
    <property type="molecule type" value="Genomic_DNA"/>
</dbReference>
<gene>
    <name evidence="2" type="ORF">METZ01_LOCUS331181</name>
</gene>
<dbReference type="Pfam" id="PF02470">
    <property type="entry name" value="MlaD"/>
    <property type="match status" value="1"/>
</dbReference>
<organism evidence="2">
    <name type="scientific">marine metagenome</name>
    <dbReference type="NCBI Taxonomy" id="408172"/>
    <lineage>
        <taxon>unclassified sequences</taxon>
        <taxon>metagenomes</taxon>
        <taxon>ecological metagenomes</taxon>
    </lineage>
</organism>
<sequence length="79" mass="8697">MVVCLGLAAALATRFGNTNMWEGGYTVVMKTKSAGNLIRQAGVVMAGVPIGYVKNIKLNSDNNGTEIHLYIYDHYRLYE</sequence>
<proteinExistence type="predicted"/>
<reference evidence="2" key="1">
    <citation type="submission" date="2018-05" db="EMBL/GenBank/DDBJ databases">
        <authorList>
            <person name="Lanie J.A."/>
            <person name="Ng W.-L."/>
            <person name="Kazmierczak K.M."/>
            <person name="Andrzejewski T.M."/>
            <person name="Davidsen T.M."/>
            <person name="Wayne K.J."/>
            <person name="Tettelin H."/>
            <person name="Glass J.I."/>
            <person name="Rusch D."/>
            <person name="Podicherti R."/>
            <person name="Tsui H.-C.T."/>
            <person name="Winkler M.E."/>
        </authorList>
    </citation>
    <scope>NUCLEOTIDE SEQUENCE</scope>
</reference>
<accession>A0A382PZQ8</accession>
<name>A0A382PZQ8_9ZZZZ</name>
<protein>
    <recommendedName>
        <fullName evidence="1">Mce/MlaD domain-containing protein</fullName>
    </recommendedName>
</protein>